<accession>A0A1H7HPN1</accession>
<name>A0A1H7HPN1_9RHOB</name>
<dbReference type="AlphaFoldDB" id="A0A1H7HPN1"/>
<dbReference type="OrthoDB" id="7876991at2"/>
<proteinExistence type="predicted"/>
<dbReference type="Proteomes" id="UP000199582">
    <property type="component" value="Unassembled WGS sequence"/>
</dbReference>
<dbReference type="RefSeq" id="WP_093031624.1">
    <property type="nucleotide sequence ID" value="NZ_FOAG01000001.1"/>
</dbReference>
<protein>
    <submittedName>
        <fullName evidence="2">Uncharacterized protein</fullName>
    </submittedName>
</protein>
<organism evidence="2 3">
    <name type="scientific">Roseovarius azorensis</name>
    <dbReference type="NCBI Taxonomy" id="1287727"/>
    <lineage>
        <taxon>Bacteria</taxon>
        <taxon>Pseudomonadati</taxon>
        <taxon>Pseudomonadota</taxon>
        <taxon>Alphaproteobacteria</taxon>
        <taxon>Rhodobacterales</taxon>
        <taxon>Roseobacteraceae</taxon>
        <taxon>Roseovarius</taxon>
    </lineage>
</organism>
<dbReference type="EMBL" id="FOAG01000001">
    <property type="protein sequence ID" value="SEK51617.1"/>
    <property type="molecule type" value="Genomic_DNA"/>
</dbReference>
<keyword evidence="3" id="KW-1185">Reference proteome</keyword>
<gene>
    <name evidence="2" type="ORF">SAMN05443999_101574</name>
</gene>
<evidence type="ECO:0000313" key="2">
    <source>
        <dbReference type="EMBL" id="SEK51617.1"/>
    </source>
</evidence>
<evidence type="ECO:0000313" key="3">
    <source>
        <dbReference type="Proteomes" id="UP000199582"/>
    </source>
</evidence>
<feature type="region of interest" description="Disordered" evidence="1">
    <location>
        <begin position="34"/>
        <end position="54"/>
    </location>
</feature>
<sequence>MNANQIIGMVLRMVMRRLLRGGINAGVGAMGKRMGGDAASGPDGRKTVQRSRQALRLGRRFGRF</sequence>
<reference evidence="2 3" key="1">
    <citation type="submission" date="2016-10" db="EMBL/GenBank/DDBJ databases">
        <authorList>
            <person name="de Groot N.N."/>
        </authorList>
    </citation>
    <scope>NUCLEOTIDE SEQUENCE [LARGE SCALE GENOMIC DNA]</scope>
    <source>
        <strain evidence="2 3">DSM 100674</strain>
    </source>
</reference>
<evidence type="ECO:0000256" key="1">
    <source>
        <dbReference type="SAM" id="MobiDB-lite"/>
    </source>
</evidence>
<dbReference type="STRING" id="1287727.SAMN05443999_101574"/>